<reference evidence="1" key="1">
    <citation type="submission" date="2021-12" db="EMBL/GenBank/DDBJ databases">
        <title>Comparative genomics, transcriptomics and evolutionary studies reveal genomic signatures of adaptation to plant cell wall in hemibiotrophic fungi.</title>
        <authorList>
            <consortium name="DOE Joint Genome Institute"/>
            <person name="Baroncelli R."/>
            <person name="Diaz J.F."/>
            <person name="Benocci T."/>
            <person name="Peng M."/>
            <person name="Battaglia E."/>
            <person name="Haridas S."/>
            <person name="Andreopoulos W."/>
            <person name="Labutti K."/>
            <person name="Pangilinan J."/>
            <person name="Floch G.L."/>
            <person name="Makela M.R."/>
            <person name="Henrissat B."/>
            <person name="Grigoriev I.V."/>
            <person name="Crouch J.A."/>
            <person name="De Vries R.P."/>
            <person name="Sukno S.A."/>
            <person name="Thon M.R."/>
        </authorList>
    </citation>
    <scope>NUCLEOTIDE SEQUENCE</scope>
    <source>
        <strain evidence="1">CBS 112980</strain>
    </source>
</reference>
<sequence>MEWTEIQALSTETFASTPPTQTVCSYGPSEARSSRDHGLGWRALRMALPDHGARPALRTIDLLLLIKVYPYGTASAPEDLRALLVSKLTFGPCRLHTILTTHEGSRNWTGLSGNSDAMTTAMSNHVGELGSEICSCGQCLSSISCSVTVYVAVSLESMR</sequence>
<name>A0AAD8XJ60_GLOAC</name>
<gene>
    <name evidence="1" type="ORF">BDZ83DRAFT_288829</name>
</gene>
<evidence type="ECO:0000313" key="1">
    <source>
        <dbReference type="EMBL" id="KAK1725715.1"/>
    </source>
</evidence>
<dbReference type="GeneID" id="85386074"/>
<dbReference type="RefSeq" id="XP_060365770.1">
    <property type="nucleotide sequence ID" value="XM_060502175.1"/>
</dbReference>
<keyword evidence="2" id="KW-1185">Reference proteome</keyword>
<comment type="caution">
    <text evidence="1">The sequence shown here is derived from an EMBL/GenBank/DDBJ whole genome shotgun (WGS) entry which is preliminary data.</text>
</comment>
<dbReference type="Proteomes" id="UP001244207">
    <property type="component" value="Unassembled WGS sequence"/>
</dbReference>
<evidence type="ECO:0000313" key="2">
    <source>
        <dbReference type="Proteomes" id="UP001244207"/>
    </source>
</evidence>
<organism evidence="1 2">
    <name type="scientific">Glomerella acutata</name>
    <name type="common">Colletotrichum acutatum</name>
    <dbReference type="NCBI Taxonomy" id="27357"/>
    <lineage>
        <taxon>Eukaryota</taxon>
        <taxon>Fungi</taxon>
        <taxon>Dikarya</taxon>
        <taxon>Ascomycota</taxon>
        <taxon>Pezizomycotina</taxon>
        <taxon>Sordariomycetes</taxon>
        <taxon>Hypocreomycetidae</taxon>
        <taxon>Glomerellales</taxon>
        <taxon>Glomerellaceae</taxon>
        <taxon>Colletotrichum</taxon>
        <taxon>Colletotrichum acutatum species complex</taxon>
    </lineage>
</organism>
<dbReference type="AlphaFoldDB" id="A0AAD8XJ60"/>
<dbReference type="EMBL" id="JAHMHS010000039">
    <property type="protein sequence ID" value="KAK1725715.1"/>
    <property type="molecule type" value="Genomic_DNA"/>
</dbReference>
<accession>A0AAD8XJ60</accession>
<protein>
    <submittedName>
        <fullName evidence="1">Uncharacterized protein</fullName>
    </submittedName>
</protein>
<proteinExistence type="predicted"/>